<dbReference type="InterPro" id="IPR022689">
    <property type="entry name" value="Iron_dep_repressor"/>
</dbReference>
<comment type="similarity">
    <text evidence="1">Belongs to the DtxR/MntR family.</text>
</comment>
<dbReference type="EMBL" id="AM114193">
    <property type="protein sequence ID" value="CAJ35504.1"/>
    <property type="molecule type" value="Genomic_DNA"/>
</dbReference>
<dbReference type="Pfam" id="PF02742">
    <property type="entry name" value="Fe_dep_repr_C"/>
    <property type="match status" value="1"/>
</dbReference>
<evidence type="ECO:0000313" key="7">
    <source>
        <dbReference type="Proteomes" id="UP000000663"/>
    </source>
</evidence>
<dbReference type="SUPFAM" id="SSF47979">
    <property type="entry name" value="Iron-dependent repressor protein, dimerization domain"/>
    <property type="match status" value="1"/>
</dbReference>
<name>Q0W7Y9_METAR</name>
<dbReference type="AlphaFoldDB" id="Q0W7Y9"/>
<dbReference type="InterPro" id="IPR036421">
    <property type="entry name" value="Fe_dep_repressor_sf"/>
</dbReference>
<evidence type="ECO:0000256" key="3">
    <source>
        <dbReference type="ARBA" id="ARBA00023125"/>
    </source>
</evidence>
<dbReference type="GO" id="GO:0046983">
    <property type="term" value="F:protein dimerization activity"/>
    <property type="evidence" value="ECO:0007669"/>
    <property type="project" value="InterPro"/>
</dbReference>
<dbReference type="PANTHER" id="PTHR33238:SF7">
    <property type="entry name" value="IRON-DEPENDENT TRANSCRIPTIONAL REGULATOR"/>
    <property type="match status" value="1"/>
</dbReference>
<reference evidence="6 7" key="1">
    <citation type="journal article" date="2006" name="Science">
        <title>Genome of rice cluster I archaea -- the key methane producers in the rice rhizosphere.</title>
        <authorList>
            <person name="Erkel C."/>
            <person name="Kube M."/>
            <person name="Reinhardt R."/>
            <person name="Liesack W."/>
        </authorList>
    </citation>
    <scope>NUCLEOTIDE SEQUENCE [LARGE SCALE GENOMIC DNA]</scope>
    <source>
        <strain evidence="7">DSM 22066 / NBRC 105507 / MRE50</strain>
    </source>
</reference>
<dbReference type="Pfam" id="PF01325">
    <property type="entry name" value="Fe_dep_repress"/>
    <property type="match status" value="1"/>
</dbReference>
<proteinExistence type="inferred from homology"/>
<dbReference type="SMART" id="SM00529">
    <property type="entry name" value="HTH_DTXR"/>
    <property type="match status" value="1"/>
</dbReference>
<dbReference type="GeneID" id="5145503"/>
<keyword evidence="2" id="KW-0805">Transcription regulation</keyword>
<organism evidence="6 7">
    <name type="scientific">Methanocella arvoryzae (strain DSM 22066 / NBRC 105507 / MRE50)</name>
    <dbReference type="NCBI Taxonomy" id="351160"/>
    <lineage>
        <taxon>Archaea</taxon>
        <taxon>Methanobacteriati</taxon>
        <taxon>Methanobacteriota</taxon>
        <taxon>Stenosarchaea group</taxon>
        <taxon>Methanomicrobia</taxon>
        <taxon>Methanocellales</taxon>
        <taxon>Methanocellaceae</taxon>
        <taxon>Methanocella</taxon>
    </lineage>
</organism>
<dbReference type="KEGG" id="rci:LRC575"/>
<evidence type="ECO:0000313" key="6">
    <source>
        <dbReference type="EMBL" id="CAJ35504.1"/>
    </source>
</evidence>
<evidence type="ECO:0000256" key="1">
    <source>
        <dbReference type="ARBA" id="ARBA00007871"/>
    </source>
</evidence>
<dbReference type="GO" id="GO:0003700">
    <property type="term" value="F:DNA-binding transcription factor activity"/>
    <property type="evidence" value="ECO:0007669"/>
    <property type="project" value="InterPro"/>
</dbReference>
<keyword evidence="4" id="KW-0804">Transcription</keyword>
<keyword evidence="7" id="KW-1185">Reference proteome</keyword>
<dbReference type="GO" id="GO:0046914">
    <property type="term" value="F:transition metal ion binding"/>
    <property type="evidence" value="ECO:0007669"/>
    <property type="project" value="InterPro"/>
</dbReference>
<dbReference type="OrthoDB" id="24735at2157"/>
<dbReference type="Proteomes" id="UP000000663">
    <property type="component" value="Chromosome"/>
</dbReference>
<sequence>MKDIDGYELSPKKNELLKYLLERDGVAKTTDIAGDFSVDPSTITKMIGELSVTGLIEHVPYRGVTLTDTGREYAGFLIRRHRILGLMLSHYGLTHEEACAEASRFESYVSKETIDRICASLGHPTMGLCGRIKHDTCCCCPNDDM</sequence>
<feature type="domain" description="HTH dtxR-type" evidence="5">
    <location>
        <begin position="20"/>
        <end position="67"/>
    </location>
</feature>
<dbReference type="SUPFAM" id="SSF46785">
    <property type="entry name" value="Winged helix' DNA-binding domain"/>
    <property type="match status" value="1"/>
</dbReference>
<dbReference type="InterPro" id="IPR036390">
    <property type="entry name" value="WH_DNA-bd_sf"/>
</dbReference>
<keyword evidence="3" id="KW-0238">DNA-binding</keyword>
<dbReference type="Gene3D" id="1.10.10.10">
    <property type="entry name" value="Winged helix-like DNA-binding domain superfamily/Winged helix DNA-binding domain"/>
    <property type="match status" value="1"/>
</dbReference>
<gene>
    <name evidence="6" type="ORF">LRC575</name>
</gene>
<protein>
    <submittedName>
        <fullName evidence="6">Fe-dependent transcription repressor</fullName>
    </submittedName>
</protein>
<evidence type="ECO:0000256" key="2">
    <source>
        <dbReference type="ARBA" id="ARBA00023015"/>
    </source>
</evidence>
<dbReference type="PROSITE" id="PS50944">
    <property type="entry name" value="HTH_DTXR"/>
    <property type="match status" value="1"/>
</dbReference>
<dbReference type="RefSeq" id="WP_012036990.1">
    <property type="nucleotide sequence ID" value="NC_009464.1"/>
</dbReference>
<evidence type="ECO:0000259" key="5">
    <source>
        <dbReference type="PROSITE" id="PS50944"/>
    </source>
</evidence>
<dbReference type="InterPro" id="IPR050536">
    <property type="entry name" value="DtxR_MntR_Metal-Reg"/>
</dbReference>
<dbReference type="InterPro" id="IPR036388">
    <property type="entry name" value="WH-like_DNA-bd_sf"/>
</dbReference>
<dbReference type="InterPro" id="IPR001367">
    <property type="entry name" value="Fe_dep_repressor"/>
</dbReference>
<dbReference type="STRING" id="351160.LRC575"/>
<dbReference type="GO" id="GO:0003677">
    <property type="term" value="F:DNA binding"/>
    <property type="evidence" value="ECO:0007669"/>
    <property type="project" value="UniProtKB-KW"/>
</dbReference>
<dbReference type="eggNOG" id="arCOG02100">
    <property type="taxonomic scope" value="Archaea"/>
</dbReference>
<dbReference type="PANTHER" id="PTHR33238">
    <property type="entry name" value="IRON (METAL) DEPENDENT REPRESSOR, DTXR FAMILY"/>
    <property type="match status" value="1"/>
</dbReference>
<accession>Q0W7Y9</accession>
<dbReference type="InterPro" id="IPR022687">
    <property type="entry name" value="HTH_DTXR"/>
</dbReference>
<evidence type="ECO:0000256" key="4">
    <source>
        <dbReference type="ARBA" id="ARBA00023163"/>
    </source>
</evidence>